<dbReference type="OrthoDB" id="2991292at2"/>
<protein>
    <submittedName>
        <fullName evidence="2">Uncharacterized protein</fullName>
    </submittedName>
</protein>
<comment type="caution">
    <text evidence="2">The sequence shown here is derived from an EMBL/GenBank/DDBJ whole genome shotgun (WGS) entry which is preliminary data.</text>
</comment>
<evidence type="ECO:0000313" key="2">
    <source>
        <dbReference type="EMBL" id="KXG42539.1"/>
    </source>
</evidence>
<proteinExistence type="predicted"/>
<feature type="coiled-coil region" evidence="1">
    <location>
        <begin position="5"/>
        <end position="72"/>
    </location>
</feature>
<reference evidence="2 3" key="1">
    <citation type="submission" date="2016-02" db="EMBL/GenBank/DDBJ databases">
        <title>Draft Genome for Tepidibacillus decaturensis nov. sp. Strain Z9, an Anaerobic, Moderately Thermophilic and Heterotrophic Bacterium from Deep Subsurface of the Illinois Basin, USA.</title>
        <authorList>
            <person name="Dong Y."/>
            <person name="Chang J.Y."/>
            <person name="Sanford R."/>
            <person name="Fouke B.W."/>
        </authorList>
    </citation>
    <scope>NUCLEOTIDE SEQUENCE [LARGE SCALE GENOMIC DNA]</scope>
    <source>
        <strain evidence="2 3">Z9</strain>
    </source>
</reference>
<gene>
    <name evidence="2" type="ORF">U473_13750</name>
</gene>
<accession>A0A135L0U6</accession>
<keyword evidence="1" id="KW-0175">Coiled coil</keyword>
<dbReference type="EMBL" id="LSKU01000002">
    <property type="protein sequence ID" value="KXG42539.1"/>
    <property type="molecule type" value="Genomic_DNA"/>
</dbReference>
<dbReference type="Proteomes" id="UP000070352">
    <property type="component" value="Unassembled WGS sequence"/>
</dbReference>
<organism evidence="2 3">
    <name type="scientific">Tepidibacillus decaturensis</name>
    <dbReference type="NCBI Taxonomy" id="1413211"/>
    <lineage>
        <taxon>Bacteria</taxon>
        <taxon>Bacillati</taxon>
        <taxon>Bacillota</taxon>
        <taxon>Bacilli</taxon>
        <taxon>Bacillales</taxon>
        <taxon>Bacillaceae</taxon>
        <taxon>Tepidibacillus</taxon>
    </lineage>
</organism>
<dbReference type="AlphaFoldDB" id="A0A135L0U6"/>
<dbReference type="STRING" id="1413211.U473_13750"/>
<name>A0A135L0U6_9BACI</name>
<dbReference type="RefSeq" id="WP_068727770.1">
    <property type="nucleotide sequence ID" value="NZ_LSKU01000002.1"/>
</dbReference>
<evidence type="ECO:0000256" key="1">
    <source>
        <dbReference type="SAM" id="Coils"/>
    </source>
</evidence>
<sequence>MEHLIKEDHANLNHLFRKMDELERKLEQKADRVVSVQVLHHRNEIDELIEKINTLEQKLESLKGLMTTIEKSETEAEIKEIDKSRVKKSWLVSMLSMFGM</sequence>
<keyword evidence="3" id="KW-1185">Reference proteome</keyword>
<evidence type="ECO:0000313" key="3">
    <source>
        <dbReference type="Proteomes" id="UP000070352"/>
    </source>
</evidence>